<dbReference type="InterPro" id="IPR008915">
    <property type="entry name" value="Peptidase_M50"/>
</dbReference>
<comment type="subcellular location">
    <subcellularLocation>
        <location evidence="2">Membrane</location>
        <topology evidence="2">Multi-pass membrane protein</topology>
    </subcellularLocation>
</comment>
<keyword evidence="9 12" id="KW-1133">Transmembrane helix</keyword>
<evidence type="ECO:0000256" key="1">
    <source>
        <dbReference type="ARBA" id="ARBA00001947"/>
    </source>
</evidence>
<keyword evidence="8" id="KW-0862">Zinc</keyword>
<feature type="transmembrane region" description="Helical" evidence="12">
    <location>
        <begin position="79"/>
        <end position="100"/>
    </location>
</feature>
<accession>A0A9D2S432</accession>
<evidence type="ECO:0000256" key="9">
    <source>
        <dbReference type="ARBA" id="ARBA00022989"/>
    </source>
</evidence>
<evidence type="ECO:0000256" key="11">
    <source>
        <dbReference type="ARBA" id="ARBA00023136"/>
    </source>
</evidence>
<evidence type="ECO:0000313" key="14">
    <source>
        <dbReference type="EMBL" id="HJB56188.1"/>
    </source>
</evidence>
<dbReference type="PANTHER" id="PTHR39188:SF3">
    <property type="entry name" value="STAGE IV SPORULATION PROTEIN FB"/>
    <property type="match status" value="1"/>
</dbReference>
<keyword evidence="11 12" id="KW-0472">Membrane</keyword>
<dbReference type="GO" id="GO:0046872">
    <property type="term" value="F:metal ion binding"/>
    <property type="evidence" value="ECO:0007669"/>
    <property type="project" value="UniProtKB-KW"/>
</dbReference>
<evidence type="ECO:0000259" key="13">
    <source>
        <dbReference type="Pfam" id="PF02163"/>
    </source>
</evidence>
<dbReference type="EMBL" id="DWYC01000014">
    <property type="protein sequence ID" value="HJB56188.1"/>
    <property type="molecule type" value="Genomic_DNA"/>
</dbReference>
<keyword evidence="5 12" id="KW-0812">Transmembrane</keyword>
<keyword evidence="6" id="KW-0479">Metal-binding</keyword>
<protein>
    <submittedName>
        <fullName evidence="14">Peptidase M50</fullName>
    </submittedName>
</protein>
<evidence type="ECO:0000256" key="7">
    <source>
        <dbReference type="ARBA" id="ARBA00022801"/>
    </source>
</evidence>
<dbReference type="AlphaFoldDB" id="A0A9D2S432"/>
<evidence type="ECO:0000256" key="6">
    <source>
        <dbReference type="ARBA" id="ARBA00022723"/>
    </source>
</evidence>
<comment type="caution">
    <text evidence="14">The sequence shown here is derived from an EMBL/GenBank/DDBJ whole genome shotgun (WGS) entry which is preliminary data.</text>
</comment>
<evidence type="ECO:0000256" key="12">
    <source>
        <dbReference type="SAM" id="Phobius"/>
    </source>
</evidence>
<keyword evidence="10" id="KW-0482">Metalloprotease</keyword>
<evidence type="ECO:0000256" key="3">
    <source>
        <dbReference type="ARBA" id="ARBA00007931"/>
    </source>
</evidence>
<dbReference type="GO" id="GO:0006508">
    <property type="term" value="P:proteolysis"/>
    <property type="evidence" value="ECO:0007669"/>
    <property type="project" value="UniProtKB-KW"/>
</dbReference>
<organism evidence="14 15">
    <name type="scientific">Candidatus Flavonifractor intestinipullorum</name>
    <dbReference type="NCBI Taxonomy" id="2838587"/>
    <lineage>
        <taxon>Bacteria</taxon>
        <taxon>Bacillati</taxon>
        <taxon>Bacillota</taxon>
        <taxon>Clostridia</taxon>
        <taxon>Eubacteriales</taxon>
        <taxon>Oscillospiraceae</taxon>
        <taxon>Flavonifractor</taxon>
    </lineage>
</organism>
<proteinExistence type="inferred from homology"/>
<feature type="transmembrane region" description="Helical" evidence="12">
    <location>
        <begin position="107"/>
        <end position="128"/>
    </location>
</feature>
<comment type="cofactor">
    <cofactor evidence="1">
        <name>Zn(2+)</name>
        <dbReference type="ChEBI" id="CHEBI:29105"/>
    </cofactor>
</comment>
<feature type="domain" description="Peptidase M50" evidence="13">
    <location>
        <begin position="109"/>
        <end position="139"/>
    </location>
</feature>
<evidence type="ECO:0000313" key="15">
    <source>
        <dbReference type="Proteomes" id="UP000824208"/>
    </source>
</evidence>
<reference evidence="14" key="2">
    <citation type="submission" date="2021-04" db="EMBL/GenBank/DDBJ databases">
        <authorList>
            <person name="Gilroy R."/>
        </authorList>
    </citation>
    <scope>NUCLEOTIDE SEQUENCE</scope>
    <source>
        <strain evidence="14">CHK189-11263</strain>
    </source>
</reference>
<sequence length="204" mass="21554">MRPSRWSVSGGFLLLWAFLYYMDESGLVPMAAAAGLCHELGHVLAVRLWGGRIGTVRLTCAGAELRVRGPRMGERLPRLTTALAGPAVNLLLALGTARLAPWAGERGAVFAGLNLTLGCFNLLPVGALDGGRALRALLPLRWEGTARGISGGLSVLLSAAGFLLMLHTGNPTLFLTGGWLALLAVRGEREEASGQKMLAIGWKM</sequence>
<dbReference type="GO" id="GO:0016020">
    <property type="term" value="C:membrane"/>
    <property type="evidence" value="ECO:0007669"/>
    <property type="project" value="UniProtKB-SubCell"/>
</dbReference>
<dbReference type="GO" id="GO:0008237">
    <property type="term" value="F:metallopeptidase activity"/>
    <property type="evidence" value="ECO:0007669"/>
    <property type="project" value="UniProtKB-KW"/>
</dbReference>
<evidence type="ECO:0000256" key="5">
    <source>
        <dbReference type="ARBA" id="ARBA00022692"/>
    </source>
</evidence>
<reference evidence="14" key="1">
    <citation type="journal article" date="2021" name="PeerJ">
        <title>Extensive microbial diversity within the chicken gut microbiome revealed by metagenomics and culture.</title>
        <authorList>
            <person name="Gilroy R."/>
            <person name="Ravi A."/>
            <person name="Getino M."/>
            <person name="Pursley I."/>
            <person name="Horton D.L."/>
            <person name="Alikhan N.F."/>
            <person name="Baker D."/>
            <person name="Gharbi K."/>
            <person name="Hall N."/>
            <person name="Watson M."/>
            <person name="Adriaenssens E.M."/>
            <person name="Foster-Nyarko E."/>
            <person name="Jarju S."/>
            <person name="Secka A."/>
            <person name="Antonio M."/>
            <person name="Oren A."/>
            <person name="Chaudhuri R.R."/>
            <person name="La Ragione R."/>
            <person name="Hildebrand F."/>
            <person name="Pallen M.J."/>
        </authorList>
    </citation>
    <scope>NUCLEOTIDE SEQUENCE</scope>
    <source>
        <strain evidence="14">CHK189-11263</strain>
    </source>
</reference>
<name>A0A9D2S432_9FIRM</name>
<comment type="similarity">
    <text evidence="3">Belongs to the peptidase M50B family.</text>
</comment>
<dbReference type="PANTHER" id="PTHR39188">
    <property type="entry name" value="MEMBRANE-ASSOCIATED ZINC METALLOPROTEASE M50B"/>
    <property type="match status" value="1"/>
</dbReference>
<dbReference type="Pfam" id="PF02163">
    <property type="entry name" value="Peptidase_M50"/>
    <property type="match status" value="1"/>
</dbReference>
<dbReference type="Proteomes" id="UP000824208">
    <property type="component" value="Unassembled WGS sequence"/>
</dbReference>
<keyword evidence="7" id="KW-0378">Hydrolase</keyword>
<evidence type="ECO:0000256" key="2">
    <source>
        <dbReference type="ARBA" id="ARBA00004141"/>
    </source>
</evidence>
<evidence type="ECO:0000256" key="4">
    <source>
        <dbReference type="ARBA" id="ARBA00022670"/>
    </source>
</evidence>
<gene>
    <name evidence="14" type="ORF">H9714_01405</name>
</gene>
<evidence type="ECO:0000256" key="8">
    <source>
        <dbReference type="ARBA" id="ARBA00022833"/>
    </source>
</evidence>
<evidence type="ECO:0000256" key="10">
    <source>
        <dbReference type="ARBA" id="ARBA00023049"/>
    </source>
</evidence>
<keyword evidence="4" id="KW-0645">Protease</keyword>